<dbReference type="PRINTS" id="PR00237">
    <property type="entry name" value="GPCRRHODOPSN"/>
</dbReference>
<keyword evidence="7" id="KW-0675">Receptor</keyword>
<dbReference type="PANTHER" id="PTHR24229:SF100">
    <property type="entry name" value="G-PROTEIN COUPLED RECEPTORS FAMILY 1 PROFILE DOMAIN-CONTAINING PROTEIN"/>
    <property type="match status" value="1"/>
</dbReference>
<evidence type="ECO:0000256" key="7">
    <source>
        <dbReference type="ARBA" id="ARBA00023170"/>
    </source>
</evidence>
<dbReference type="Gene3D" id="1.20.1070.10">
    <property type="entry name" value="Rhodopsin 7-helix transmembrane proteins"/>
    <property type="match status" value="1"/>
</dbReference>
<protein>
    <recommendedName>
        <fullName evidence="10">G-protein coupled receptors family 1 profile domain-containing protein</fullName>
    </recommendedName>
</protein>
<gene>
    <name evidence="11" type="primary">Necator_chrV.g18567</name>
    <name evidence="11" type="ORF">RB195_013776</name>
</gene>
<evidence type="ECO:0000256" key="1">
    <source>
        <dbReference type="ARBA" id="ARBA00004651"/>
    </source>
</evidence>
<accession>A0ABR1DX72</accession>
<feature type="transmembrane region" description="Helical" evidence="9">
    <location>
        <begin position="217"/>
        <end position="242"/>
    </location>
</feature>
<dbReference type="PROSITE" id="PS50262">
    <property type="entry name" value="G_PROTEIN_RECEP_F1_2"/>
    <property type="match status" value="1"/>
</dbReference>
<evidence type="ECO:0000256" key="3">
    <source>
        <dbReference type="ARBA" id="ARBA00022692"/>
    </source>
</evidence>
<comment type="caution">
    <text evidence="11">The sequence shown here is derived from an EMBL/GenBank/DDBJ whole genome shotgun (WGS) entry which is preliminary data.</text>
</comment>
<proteinExistence type="predicted"/>
<sequence length="468" mass="53241">MGGLVAASKHQPASLNPLPPNISSSHRIFHLALQNLSVITIPHTCFEVILDMNATDFEESQPDEYVYILPIIVILGLSGNVISLVTIFHSRLRHVSSVNANVYLIVLTSADSVFLFGILLVCFKVDFIAYEYCVGLEYVLMTASYISSWSTAALTIERYLAIAHPLRHVRYGHVDRVRMIAYWVPIPFVLQLFQFISLKPVDGNDRKCALKEANYQILAQAVDTVLCYLMPCLTIVILNILVGLKIRKSAFLDSTKQQTSRRQGGGHAAQSGAWTRILWVMPLVFVVLNTPFYVIMMIEVFWQVVYHSPPEFTHRSQAFVLLYNTAHYLYYINTAIDVVVYAFSSANFRKTAVIAWKRILCPGYAEKSKHKPHINGLHSCDKFHPVLLTDQMTTRGSCRMSVTQRAMSVARLCGDRYIDRTRPVAHNVLREMERRHTYTTHHVSRLSFISYIVDFCPCAINLYFLILV</sequence>
<keyword evidence="8" id="KW-0807">Transducer</keyword>
<keyword evidence="3 9" id="KW-0812">Transmembrane</keyword>
<dbReference type="InterPro" id="IPR000276">
    <property type="entry name" value="GPCR_Rhodpsn"/>
</dbReference>
<feature type="transmembrane region" description="Helical" evidence="9">
    <location>
        <begin position="448"/>
        <end position="466"/>
    </location>
</feature>
<dbReference type="Proteomes" id="UP001303046">
    <property type="component" value="Unassembled WGS sequence"/>
</dbReference>
<keyword evidence="4 9" id="KW-1133">Transmembrane helix</keyword>
<feature type="transmembrane region" description="Helical" evidence="9">
    <location>
        <begin position="100"/>
        <end position="123"/>
    </location>
</feature>
<keyword evidence="6 9" id="KW-0472">Membrane</keyword>
<evidence type="ECO:0000259" key="10">
    <source>
        <dbReference type="PROSITE" id="PS50262"/>
    </source>
</evidence>
<comment type="subcellular location">
    <subcellularLocation>
        <location evidence="1">Cell membrane</location>
        <topology evidence="1">Multi-pass membrane protein</topology>
    </subcellularLocation>
</comment>
<feature type="transmembrane region" description="Helical" evidence="9">
    <location>
        <begin position="65"/>
        <end position="88"/>
    </location>
</feature>
<keyword evidence="2" id="KW-1003">Cell membrane</keyword>
<feature type="domain" description="G-protein coupled receptors family 1 profile" evidence="10">
    <location>
        <begin position="79"/>
        <end position="341"/>
    </location>
</feature>
<evidence type="ECO:0000256" key="9">
    <source>
        <dbReference type="SAM" id="Phobius"/>
    </source>
</evidence>
<evidence type="ECO:0000256" key="5">
    <source>
        <dbReference type="ARBA" id="ARBA00023040"/>
    </source>
</evidence>
<evidence type="ECO:0000313" key="11">
    <source>
        <dbReference type="EMBL" id="KAK6755008.1"/>
    </source>
</evidence>
<evidence type="ECO:0000313" key="12">
    <source>
        <dbReference type="Proteomes" id="UP001303046"/>
    </source>
</evidence>
<feature type="transmembrane region" description="Helical" evidence="9">
    <location>
        <begin position="277"/>
        <end position="302"/>
    </location>
</feature>
<organism evidence="11 12">
    <name type="scientific">Necator americanus</name>
    <name type="common">Human hookworm</name>
    <dbReference type="NCBI Taxonomy" id="51031"/>
    <lineage>
        <taxon>Eukaryota</taxon>
        <taxon>Metazoa</taxon>
        <taxon>Ecdysozoa</taxon>
        <taxon>Nematoda</taxon>
        <taxon>Chromadorea</taxon>
        <taxon>Rhabditida</taxon>
        <taxon>Rhabditina</taxon>
        <taxon>Rhabditomorpha</taxon>
        <taxon>Strongyloidea</taxon>
        <taxon>Ancylostomatidae</taxon>
        <taxon>Bunostominae</taxon>
        <taxon>Necator</taxon>
    </lineage>
</organism>
<evidence type="ECO:0000256" key="8">
    <source>
        <dbReference type="ARBA" id="ARBA00023224"/>
    </source>
</evidence>
<dbReference type="SUPFAM" id="SSF81321">
    <property type="entry name" value="Family A G protein-coupled receptor-like"/>
    <property type="match status" value="1"/>
</dbReference>
<evidence type="ECO:0000256" key="6">
    <source>
        <dbReference type="ARBA" id="ARBA00023136"/>
    </source>
</evidence>
<reference evidence="11 12" key="1">
    <citation type="submission" date="2023-08" db="EMBL/GenBank/DDBJ databases">
        <title>A Necator americanus chromosomal reference genome.</title>
        <authorList>
            <person name="Ilik V."/>
            <person name="Petrzelkova K.J."/>
            <person name="Pardy F."/>
            <person name="Fuh T."/>
            <person name="Niatou-Singa F.S."/>
            <person name="Gouil Q."/>
            <person name="Baker L."/>
            <person name="Ritchie M.E."/>
            <person name="Jex A.R."/>
            <person name="Gazzola D."/>
            <person name="Li H."/>
            <person name="Toshio Fujiwara R."/>
            <person name="Zhan B."/>
            <person name="Aroian R.V."/>
            <person name="Pafco B."/>
            <person name="Schwarz E.M."/>
        </authorList>
    </citation>
    <scope>NUCLEOTIDE SEQUENCE [LARGE SCALE GENOMIC DNA]</scope>
    <source>
        <strain evidence="11 12">Aroian</strain>
        <tissue evidence="11">Whole animal</tissue>
    </source>
</reference>
<feature type="transmembrane region" description="Helical" evidence="9">
    <location>
        <begin position="328"/>
        <end position="348"/>
    </location>
</feature>
<dbReference type="EMBL" id="JAVFWL010000005">
    <property type="protein sequence ID" value="KAK6755008.1"/>
    <property type="molecule type" value="Genomic_DNA"/>
</dbReference>
<name>A0ABR1DX72_NECAM</name>
<evidence type="ECO:0000256" key="4">
    <source>
        <dbReference type="ARBA" id="ARBA00022989"/>
    </source>
</evidence>
<dbReference type="PANTHER" id="PTHR24229">
    <property type="entry name" value="NEUROPEPTIDES RECEPTOR"/>
    <property type="match status" value="1"/>
</dbReference>
<evidence type="ECO:0000256" key="2">
    <source>
        <dbReference type="ARBA" id="ARBA00022475"/>
    </source>
</evidence>
<keyword evidence="12" id="KW-1185">Reference proteome</keyword>
<feature type="transmembrane region" description="Helical" evidence="9">
    <location>
        <begin position="135"/>
        <end position="156"/>
    </location>
</feature>
<dbReference type="Pfam" id="PF00001">
    <property type="entry name" value="7tm_1"/>
    <property type="match status" value="1"/>
</dbReference>
<dbReference type="InterPro" id="IPR017452">
    <property type="entry name" value="GPCR_Rhodpsn_7TM"/>
</dbReference>
<keyword evidence="5" id="KW-0297">G-protein coupled receptor</keyword>
<feature type="transmembrane region" description="Helical" evidence="9">
    <location>
        <begin position="177"/>
        <end position="197"/>
    </location>
</feature>